<dbReference type="Proteomes" id="UP000033393">
    <property type="component" value="Unassembled WGS sequence"/>
</dbReference>
<dbReference type="PANTHER" id="PTHR45527:SF10">
    <property type="entry name" value="PYOCHELIN SYNTHASE PCHF"/>
    <property type="match status" value="1"/>
</dbReference>
<dbReference type="SUPFAM" id="SSF56801">
    <property type="entry name" value="Acetyl-CoA synthetase-like"/>
    <property type="match status" value="1"/>
</dbReference>
<dbReference type="PROSITE" id="PS50075">
    <property type="entry name" value="CARRIER"/>
    <property type="match status" value="1"/>
</dbReference>
<dbReference type="PATRIC" id="fig|68170.10.peg.9374"/>
<dbReference type="SUPFAM" id="SSF47336">
    <property type="entry name" value="ACP-like"/>
    <property type="match status" value="1"/>
</dbReference>
<dbReference type="PANTHER" id="PTHR45527">
    <property type="entry name" value="NONRIBOSOMAL PEPTIDE SYNTHETASE"/>
    <property type="match status" value="1"/>
</dbReference>
<feature type="region of interest" description="Disordered" evidence="2">
    <location>
        <begin position="42"/>
        <end position="77"/>
    </location>
</feature>
<protein>
    <recommendedName>
        <fullName evidence="3">Carrier domain-containing protein</fullName>
    </recommendedName>
</protein>
<dbReference type="GO" id="GO:0005737">
    <property type="term" value="C:cytoplasm"/>
    <property type="evidence" value="ECO:0007669"/>
    <property type="project" value="TreeGrafter"/>
</dbReference>
<comment type="caution">
    <text evidence="4">The sequence shown here is derived from an EMBL/GenBank/DDBJ whole genome shotgun (WGS) entry which is preliminary data.</text>
</comment>
<reference evidence="4 5" key="1">
    <citation type="submission" date="2015-02" db="EMBL/GenBank/DDBJ databases">
        <authorList>
            <person name="Ju K.-S."/>
            <person name="Doroghazi J.R."/>
            <person name="Metcalf W."/>
        </authorList>
    </citation>
    <scope>NUCLEOTIDE SEQUENCE [LARGE SCALE GENOMIC DNA]</scope>
    <source>
        <strain evidence="4 5">NRRL B-16140</strain>
    </source>
</reference>
<dbReference type="Gene3D" id="3.30.300.30">
    <property type="match status" value="1"/>
</dbReference>
<organism evidence="4 5">
    <name type="scientific">Lentzea aerocolonigenes</name>
    <name type="common">Lechevalieria aerocolonigenes</name>
    <name type="synonym">Saccharothrix aerocolonigenes</name>
    <dbReference type="NCBI Taxonomy" id="68170"/>
    <lineage>
        <taxon>Bacteria</taxon>
        <taxon>Bacillati</taxon>
        <taxon>Actinomycetota</taxon>
        <taxon>Actinomycetes</taxon>
        <taxon>Pseudonocardiales</taxon>
        <taxon>Pseudonocardiaceae</taxon>
        <taxon>Lentzea</taxon>
    </lineage>
</organism>
<dbReference type="InterPro" id="IPR025110">
    <property type="entry name" value="AMP-bd_C"/>
</dbReference>
<gene>
    <name evidence="4" type="ORF">UK23_36110</name>
</gene>
<dbReference type="Pfam" id="PF13193">
    <property type="entry name" value="AMP-binding_C"/>
    <property type="match status" value="1"/>
</dbReference>
<dbReference type="GO" id="GO:0043041">
    <property type="term" value="P:amino acid activation for nonribosomal peptide biosynthetic process"/>
    <property type="evidence" value="ECO:0007669"/>
    <property type="project" value="TreeGrafter"/>
</dbReference>
<proteinExistence type="predicted"/>
<evidence type="ECO:0000259" key="3">
    <source>
        <dbReference type="PROSITE" id="PS50075"/>
    </source>
</evidence>
<dbReference type="OrthoDB" id="6297021at2"/>
<dbReference type="AlphaFoldDB" id="A0A0F0GL30"/>
<name>A0A0F0GL30_LENAE</name>
<evidence type="ECO:0000256" key="2">
    <source>
        <dbReference type="SAM" id="MobiDB-lite"/>
    </source>
</evidence>
<evidence type="ECO:0000313" key="5">
    <source>
        <dbReference type="Proteomes" id="UP000033393"/>
    </source>
</evidence>
<dbReference type="GO" id="GO:0016874">
    <property type="term" value="F:ligase activity"/>
    <property type="evidence" value="ECO:0007669"/>
    <property type="project" value="UniProtKB-KW"/>
</dbReference>
<evidence type="ECO:0000256" key="1">
    <source>
        <dbReference type="ARBA" id="ARBA00022598"/>
    </source>
</evidence>
<dbReference type="Pfam" id="PF00550">
    <property type="entry name" value="PP-binding"/>
    <property type="match status" value="1"/>
</dbReference>
<feature type="domain" description="Carrier" evidence="3">
    <location>
        <begin position="122"/>
        <end position="207"/>
    </location>
</feature>
<feature type="compositionally biased region" description="Basic residues" evidence="2">
    <location>
        <begin position="53"/>
        <end position="65"/>
    </location>
</feature>
<dbReference type="GO" id="GO:0044550">
    <property type="term" value="P:secondary metabolite biosynthetic process"/>
    <property type="evidence" value="ECO:0007669"/>
    <property type="project" value="TreeGrafter"/>
</dbReference>
<dbReference type="GO" id="GO:0000036">
    <property type="term" value="F:acyl carrier activity"/>
    <property type="evidence" value="ECO:0007669"/>
    <property type="project" value="TreeGrafter"/>
</dbReference>
<dbReference type="GO" id="GO:0031177">
    <property type="term" value="F:phosphopantetheine binding"/>
    <property type="evidence" value="ECO:0007669"/>
    <property type="project" value="TreeGrafter"/>
</dbReference>
<dbReference type="EMBL" id="JYJG01000334">
    <property type="protein sequence ID" value="KJK42677.1"/>
    <property type="molecule type" value="Genomic_DNA"/>
</dbReference>
<evidence type="ECO:0000313" key="4">
    <source>
        <dbReference type="EMBL" id="KJK42677.1"/>
    </source>
</evidence>
<keyword evidence="5" id="KW-1185">Reference proteome</keyword>
<dbReference type="Gene3D" id="3.40.50.12780">
    <property type="entry name" value="N-terminal domain of ligase-like"/>
    <property type="match status" value="1"/>
</dbReference>
<accession>A0A0F0GL30</accession>
<dbReference type="InterPro" id="IPR036736">
    <property type="entry name" value="ACP-like_sf"/>
</dbReference>
<dbReference type="InterPro" id="IPR042099">
    <property type="entry name" value="ANL_N_sf"/>
</dbReference>
<dbReference type="RefSeq" id="WP_045316252.1">
    <property type="nucleotide sequence ID" value="NZ_JYJG01000334.1"/>
</dbReference>
<sequence length="233" mass="25337">MRRHGVTFWNSVPALVQLLADNASPGDLATLRTVVMAGDWIPPDLGARPDRGRQRRRPGPRLPARRRADQGEVLPPPLDRRARLRDLGRYLPDGTIEILGRDDFQVQVGGHRIELGEIESTAERHPDVQSCVVVATDSASGGKRLVCFVVGSPEITDFLKAQLGGDSLTGTRYARKLSETFDVSLSVRDVFTSPTCARLAAELARDQRIVDFAQAIAELAAAEEPAVEPVAGN</sequence>
<dbReference type="InterPro" id="IPR045851">
    <property type="entry name" value="AMP-bd_C_sf"/>
</dbReference>
<keyword evidence="1" id="KW-0436">Ligase</keyword>
<dbReference type="InterPro" id="IPR009081">
    <property type="entry name" value="PP-bd_ACP"/>
</dbReference>